<feature type="domain" description="FAS1" evidence="2">
    <location>
        <begin position="22"/>
        <end position="156"/>
    </location>
</feature>
<dbReference type="PROSITE" id="PS50213">
    <property type="entry name" value="FAS1"/>
    <property type="match status" value="2"/>
</dbReference>
<evidence type="ECO:0000259" key="2">
    <source>
        <dbReference type="PROSITE" id="PS50213"/>
    </source>
</evidence>
<name>A0A9D4N7L8_DREPO</name>
<organism evidence="3 4">
    <name type="scientific">Dreissena polymorpha</name>
    <name type="common">Zebra mussel</name>
    <name type="synonym">Mytilus polymorpha</name>
    <dbReference type="NCBI Taxonomy" id="45954"/>
    <lineage>
        <taxon>Eukaryota</taxon>
        <taxon>Metazoa</taxon>
        <taxon>Spiralia</taxon>
        <taxon>Lophotrochozoa</taxon>
        <taxon>Mollusca</taxon>
        <taxon>Bivalvia</taxon>
        <taxon>Autobranchia</taxon>
        <taxon>Heteroconchia</taxon>
        <taxon>Euheterodonta</taxon>
        <taxon>Imparidentia</taxon>
        <taxon>Neoheterodontei</taxon>
        <taxon>Myida</taxon>
        <taxon>Dreissenoidea</taxon>
        <taxon>Dreissenidae</taxon>
        <taxon>Dreissena</taxon>
    </lineage>
</organism>
<sequence>MSFLTIVLALLVHVASAEKRYIDENVFRCMHDIGLSSFVQILTEANMQGTLTGTGPFTILAPNNAAFTKADVNLMGSLAKEPLLRAQVVEYHIVNGFYVTPQLIQMKQVPTIEGQHLTITGQGNRMLINNHTHPVGGNTTDIICNNGIIHVVDSVLVPPKFSTASIAAQLLIRDDLFRDAFMALLLNNLTHMLEVSEFTLFAPTDLAFGRYSELSNIRPDTPNAAMIYQEVFKYHMVPGRRTSYKLHDGDRLFTMHGSGSVLNITKNADGLMVDNAKVEEADIPASNGVIHAVDHILFPRDLLAALIGVSGSP</sequence>
<dbReference type="InterPro" id="IPR036378">
    <property type="entry name" value="FAS1_dom_sf"/>
</dbReference>
<feature type="domain" description="FAS1" evidence="2">
    <location>
        <begin position="164"/>
        <end position="297"/>
    </location>
</feature>
<proteinExistence type="predicted"/>
<comment type="caution">
    <text evidence="3">The sequence shown here is derived from an EMBL/GenBank/DDBJ whole genome shotgun (WGS) entry which is preliminary data.</text>
</comment>
<feature type="chain" id="PRO_5038426242" description="FAS1 domain-containing protein" evidence="1">
    <location>
        <begin position="18"/>
        <end position="313"/>
    </location>
</feature>
<dbReference type="PANTHER" id="PTHR10900">
    <property type="entry name" value="PERIOSTIN-RELATED"/>
    <property type="match status" value="1"/>
</dbReference>
<reference evidence="3" key="2">
    <citation type="submission" date="2020-11" db="EMBL/GenBank/DDBJ databases">
        <authorList>
            <person name="McCartney M.A."/>
            <person name="Auch B."/>
            <person name="Kono T."/>
            <person name="Mallez S."/>
            <person name="Becker A."/>
            <person name="Gohl D.M."/>
            <person name="Silverstein K.A.T."/>
            <person name="Koren S."/>
            <person name="Bechman K.B."/>
            <person name="Herman A."/>
            <person name="Abrahante J.E."/>
            <person name="Garbe J."/>
        </authorList>
    </citation>
    <scope>NUCLEOTIDE SEQUENCE</scope>
    <source>
        <strain evidence="3">Duluth1</strain>
        <tissue evidence="3">Whole animal</tissue>
    </source>
</reference>
<gene>
    <name evidence="3" type="ORF">DPMN_013563</name>
</gene>
<dbReference type="OrthoDB" id="286301at2759"/>
<dbReference type="SMART" id="SM00554">
    <property type="entry name" value="FAS1"/>
    <property type="match status" value="2"/>
</dbReference>
<evidence type="ECO:0000313" key="4">
    <source>
        <dbReference type="Proteomes" id="UP000828390"/>
    </source>
</evidence>
<dbReference type="InterPro" id="IPR050904">
    <property type="entry name" value="Adhesion/Biosynth-related"/>
</dbReference>
<dbReference type="SUPFAM" id="SSF82153">
    <property type="entry name" value="FAS1 domain"/>
    <property type="match status" value="2"/>
</dbReference>
<keyword evidence="1" id="KW-0732">Signal</keyword>
<reference evidence="3" key="1">
    <citation type="journal article" date="2019" name="bioRxiv">
        <title>The Genome of the Zebra Mussel, Dreissena polymorpha: A Resource for Invasive Species Research.</title>
        <authorList>
            <person name="McCartney M.A."/>
            <person name="Auch B."/>
            <person name="Kono T."/>
            <person name="Mallez S."/>
            <person name="Zhang Y."/>
            <person name="Obille A."/>
            <person name="Becker A."/>
            <person name="Abrahante J.E."/>
            <person name="Garbe J."/>
            <person name="Badalamenti J.P."/>
            <person name="Herman A."/>
            <person name="Mangelson H."/>
            <person name="Liachko I."/>
            <person name="Sullivan S."/>
            <person name="Sone E.D."/>
            <person name="Koren S."/>
            <person name="Silverstein K.A.T."/>
            <person name="Beckman K.B."/>
            <person name="Gohl D.M."/>
        </authorList>
    </citation>
    <scope>NUCLEOTIDE SEQUENCE</scope>
    <source>
        <strain evidence="3">Duluth1</strain>
        <tissue evidence="3">Whole animal</tissue>
    </source>
</reference>
<protein>
    <recommendedName>
        <fullName evidence="2">FAS1 domain-containing protein</fullName>
    </recommendedName>
</protein>
<dbReference type="AlphaFoldDB" id="A0A9D4N7L8"/>
<dbReference type="Proteomes" id="UP000828390">
    <property type="component" value="Unassembled WGS sequence"/>
</dbReference>
<dbReference type="EMBL" id="JAIWYP010000001">
    <property type="protein sequence ID" value="KAH3889506.1"/>
    <property type="molecule type" value="Genomic_DNA"/>
</dbReference>
<dbReference type="PANTHER" id="PTHR10900:SF77">
    <property type="entry name" value="FI19380P1"/>
    <property type="match status" value="1"/>
</dbReference>
<dbReference type="Gene3D" id="2.30.180.10">
    <property type="entry name" value="FAS1 domain"/>
    <property type="match status" value="2"/>
</dbReference>
<evidence type="ECO:0000256" key="1">
    <source>
        <dbReference type="SAM" id="SignalP"/>
    </source>
</evidence>
<evidence type="ECO:0000313" key="3">
    <source>
        <dbReference type="EMBL" id="KAH3889506.1"/>
    </source>
</evidence>
<keyword evidence="4" id="KW-1185">Reference proteome</keyword>
<accession>A0A9D4N7L8</accession>
<dbReference type="Pfam" id="PF02469">
    <property type="entry name" value="Fasciclin"/>
    <property type="match status" value="2"/>
</dbReference>
<dbReference type="InterPro" id="IPR000782">
    <property type="entry name" value="FAS1_domain"/>
</dbReference>
<feature type="signal peptide" evidence="1">
    <location>
        <begin position="1"/>
        <end position="17"/>
    </location>
</feature>